<feature type="signal peptide" evidence="3">
    <location>
        <begin position="1"/>
        <end position="19"/>
    </location>
</feature>
<dbReference type="InterPro" id="IPR031311">
    <property type="entry name" value="CHIT_BIND_RR_consensus"/>
</dbReference>
<keyword evidence="3" id="KW-0732">Signal</keyword>
<gene>
    <name evidence="4" type="primary">Dgri\GH16083</name>
    <name evidence="4" type="ORF">Dgri_GH16083</name>
</gene>
<dbReference type="InterPro" id="IPR050468">
    <property type="entry name" value="Cuticle_Struct_Prot"/>
</dbReference>
<dbReference type="HOGENOM" id="CLU_065450_3_1_1"/>
<organism evidence="5">
    <name type="scientific">Drosophila grimshawi</name>
    <name type="common">Hawaiian fruit fly</name>
    <name type="synonym">Idiomyia grimshawi</name>
    <dbReference type="NCBI Taxonomy" id="7222"/>
    <lineage>
        <taxon>Eukaryota</taxon>
        <taxon>Metazoa</taxon>
        <taxon>Ecdysozoa</taxon>
        <taxon>Arthropoda</taxon>
        <taxon>Hexapoda</taxon>
        <taxon>Insecta</taxon>
        <taxon>Pterygota</taxon>
        <taxon>Neoptera</taxon>
        <taxon>Endopterygota</taxon>
        <taxon>Diptera</taxon>
        <taxon>Brachycera</taxon>
        <taxon>Muscomorpha</taxon>
        <taxon>Ephydroidea</taxon>
        <taxon>Drosophilidae</taxon>
        <taxon>Drosophila</taxon>
        <taxon>Hawaiian Drosophila</taxon>
    </lineage>
</organism>
<evidence type="ECO:0000313" key="5">
    <source>
        <dbReference type="Proteomes" id="UP000001070"/>
    </source>
</evidence>
<name>B4J353_DROGR</name>
<dbReference type="OrthoDB" id="6379191at2759"/>
<evidence type="ECO:0000313" key="4">
    <source>
        <dbReference type="EMBL" id="EDV96124.1"/>
    </source>
</evidence>
<accession>B4J353</accession>
<dbReference type="GO" id="GO:0008010">
    <property type="term" value="F:structural constituent of chitin-based larval cuticle"/>
    <property type="evidence" value="ECO:0007669"/>
    <property type="project" value="TreeGrafter"/>
</dbReference>
<feature type="chain" id="PRO_5002811552" evidence="3">
    <location>
        <begin position="20"/>
        <end position="123"/>
    </location>
</feature>
<dbReference type="PROSITE" id="PS51257">
    <property type="entry name" value="PROKAR_LIPOPROTEIN"/>
    <property type="match status" value="1"/>
</dbReference>
<dbReference type="InParanoid" id="B4J353"/>
<evidence type="ECO:0000256" key="2">
    <source>
        <dbReference type="PROSITE-ProRule" id="PRU00497"/>
    </source>
</evidence>
<keyword evidence="1 2" id="KW-0193">Cuticle</keyword>
<evidence type="ECO:0000256" key="3">
    <source>
        <dbReference type="SAM" id="SignalP"/>
    </source>
</evidence>
<dbReference type="PhylomeDB" id="B4J353"/>
<dbReference type="InterPro" id="IPR000618">
    <property type="entry name" value="Insect_cuticle"/>
</dbReference>
<proteinExistence type="predicted"/>
<dbReference type="STRING" id="7222.B4J353"/>
<dbReference type="PANTHER" id="PTHR10380:SF237">
    <property type="entry name" value="CUTICULAR PROTEIN 65AU, ISOFORM A-RELATED"/>
    <property type="match status" value="1"/>
</dbReference>
<dbReference type="AlphaFoldDB" id="B4J353"/>
<evidence type="ECO:0000256" key="1">
    <source>
        <dbReference type="ARBA" id="ARBA00022460"/>
    </source>
</evidence>
<dbReference type="KEGG" id="dgr:6557426"/>
<sequence>MNKISLIFGVICLISGCIAGDESGAVITKYTSHISQDGSYGYEFGTSNNIQAAETGVGSSYAEGSVQYIAPDGQPIHLEYTADVNGYQPKGDHLPTPPPIPDYILRGLAYIESHPFQVIQVKK</sequence>
<dbReference type="Proteomes" id="UP000001070">
    <property type="component" value="Unassembled WGS sequence"/>
</dbReference>
<reference evidence="4 5" key="1">
    <citation type="journal article" date="2007" name="Nature">
        <title>Evolution of genes and genomes on the Drosophila phylogeny.</title>
        <authorList>
            <consortium name="Drosophila 12 Genomes Consortium"/>
            <person name="Clark A.G."/>
            <person name="Eisen M.B."/>
            <person name="Smith D.R."/>
            <person name="Bergman C.M."/>
            <person name="Oliver B."/>
            <person name="Markow T.A."/>
            <person name="Kaufman T.C."/>
            <person name="Kellis M."/>
            <person name="Gelbart W."/>
            <person name="Iyer V.N."/>
            <person name="Pollard D.A."/>
            <person name="Sackton T.B."/>
            <person name="Larracuente A.M."/>
            <person name="Singh N.D."/>
            <person name="Abad J.P."/>
            <person name="Abt D.N."/>
            <person name="Adryan B."/>
            <person name="Aguade M."/>
            <person name="Akashi H."/>
            <person name="Anderson W.W."/>
            <person name="Aquadro C.F."/>
            <person name="Ardell D.H."/>
            <person name="Arguello R."/>
            <person name="Artieri C.G."/>
            <person name="Barbash D.A."/>
            <person name="Barker D."/>
            <person name="Barsanti P."/>
            <person name="Batterham P."/>
            <person name="Batzoglou S."/>
            <person name="Begun D."/>
            <person name="Bhutkar A."/>
            <person name="Blanco E."/>
            <person name="Bosak S.A."/>
            <person name="Bradley R.K."/>
            <person name="Brand A.D."/>
            <person name="Brent M.R."/>
            <person name="Brooks A.N."/>
            <person name="Brown R.H."/>
            <person name="Butlin R.K."/>
            <person name="Caggese C."/>
            <person name="Calvi B.R."/>
            <person name="Bernardo de Carvalho A."/>
            <person name="Caspi A."/>
            <person name="Castrezana S."/>
            <person name="Celniker S.E."/>
            <person name="Chang J.L."/>
            <person name="Chapple C."/>
            <person name="Chatterji S."/>
            <person name="Chinwalla A."/>
            <person name="Civetta A."/>
            <person name="Clifton S.W."/>
            <person name="Comeron J.M."/>
            <person name="Costello J.C."/>
            <person name="Coyne J.A."/>
            <person name="Daub J."/>
            <person name="David R.G."/>
            <person name="Delcher A.L."/>
            <person name="Delehaunty K."/>
            <person name="Do C.B."/>
            <person name="Ebling H."/>
            <person name="Edwards K."/>
            <person name="Eickbush T."/>
            <person name="Evans J.D."/>
            <person name="Filipski A."/>
            <person name="Findeiss S."/>
            <person name="Freyhult E."/>
            <person name="Fulton L."/>
            <person name="Fulton R."/>
            <person name="Garcia A.C."/>
            <person name="Gardiner A."/>
            <person name="Garfield D.A."/>
            <person name="Garvin B.E."/>
            <person name="Gibson G."/>
            <person name="Gilbert D."/>
            <person name="Gnerre S."/>
            <person name="Godfrey J."/>
            <person name="Good R."/>
            <person name="Gotea V."/>
            <person name="Gravely B."/>
            <person name="Greenberg A.J."/>
            <person name="Griffiths-Jones S."/>
            <person name="Gross S."/>
            <person name="Guigo R."/>
            <person name="Gustafson E.A."/>
            <person name="Haerty W."/>
            <person name="Hahn M.W."/>
            <person name="Halligan D.L."/>
            <person name="Halpern A.L."/>
            <person name="Halter G.M."/>
            <person name="Han M.V."/>
            <person name="Heger A."/>
            <person name="Hillier L."/>
            <person name="Hinrichs A.S."/>
            <person name="Holmes I."/>
            <person name="Hoskins R.A."/>
            <person name="Hubisz M.J."/>
            <person name="Hultmark D."/>
            <person name="Huntley M.A."/>
            <person name="Jaffe D.B."/>
            <person name="Jagadeeshan S."/>
            <person name="Jeck W.R."/>
            <person name="Johnson J."/>
            <person name="Jones C.D."/>
            <person name="Jordan W.C."/>
            <person name="Karpen G.H."/>
            <person name="Kataoka E."/>
            <person name="Keightley P.D."/>
            <person name="Kheradpour P."/>
            <person name="Kirkness E.F."/>
            <person name="Koerich L.B."/>
            <person name="Kristiansen K."/>
            <person name="Kudrna D."/>
            <person name="Kulathinal R.J."/>
            <person name="Kumar S."/>
            <person name="Kwok R."/>
            <person name="Lander E."/>
            <person name="Langley C.H."/>
            <person name="Lapoint R."/>
            <person name="Lazzaro B.P."/>
            <person name="Lee S.J."/>
            <person name="Levesque L."/>
            <person name="Li R."/>
            <person name="Lin C.F."/>
            <person name="Lin M.F."/>
            <person name="Lindblad-Toh K."/>
            <person name="Llopart A."/>
            <person name="Long M."/>
            <person name="Low L."/>
            <person name="Lozovsky E."/>
            <person name="Lu J."/>
            <person name="Luo M."/>
            <person name="Machado C.A."/>
            <person name="Makalowski W."/>
            <person name="Marzo M."/>
            <person name="Matsuda M."/>
            <person name="Matzkin L."/>
            <person name="McAllister B."/>
            <person name="McBride C.S."/>
            <person name="McKernan B."/>
            <person name="McKernan K."/>
            <person name="Mendez-Lago M."/>
            <person name="Minx P."/>
            <person name="Mollenhauer M.U."/>
            <person name="Montooth K."/>
            <person name="Mount S.M."/>
            <person name="Mu X."/>
            <person name="Myers E."/>
            <person name="Negre B."/>
            <person name="Newfeld S."/>
            <person name="Nielsen R."/>
            <person name="Noor M.A."/>
            <person name="O'Grady P."/>
            <person name="Pachter L."/>
            <person name="Papaceit M."/>
            <person name="Parisi M.J."/>
            <person name="Parisi M."/>
            <person name="Parts L."/>
            <person name="Pedersen J.S."/>
            <person name="Pesole G."/>
            <person name="Phillippy A.M."/>
            <person name="Ponting C.P."/>
            <person name="Pop M."/>
            <person name="Porcelli D."/>
            <person name="Powell J.R."/>
            <person name="Prohaska S."/>
            <person name="Pruitt K."/>
            <person name="Puig M."/>
            <person name="Quesneville H."/>
            <person name="Ram K.R."/>
            <person name="Rand D."/>
            <person name="Rasmussen M.D."/>
            <person name="Reed L.K."/>
            <person name="Reenan R."/>
            <person name="Reily A."/>
            <person name="Remington K.A."/>
            <person name="Rieger T.T."/>
            <person name="Ritchie M.G."/>
            <person name="Robin C."/>
            <person name="Rogers Y.H."/>
            <person name="Rohde C."/>
            <person name="Rozas J."/>
            <person name="Rubenfield M.J."/>
            <person name="Ruiz A."/>
            <person name="Russo S."/>
            <person name="Salzberg S.L."/>
            <person name="Sanchez-Gracia A."/>
            <person name="Saranga D.J."/>
            <person name="Sato H."/>
            <person name="Schaeffer S.W."/>
            <person name="Schatz M.C."/>
            <person name="Schlenke T."/>
            <person name="Schwartz R."/>
            <person name="Segarra C."/>
            <person name="Singh R.S."/>
            <person name="Sirot L."/>
            <person name="Sirota M."/>
            <person name="Sisneros N.B."/>
            <person name="Smith C.D."/>
            <person name="Smith T.F."/>
            <person name="Spieth J."/>
            <person name="Stage D.E."/>
            <person name="Stark A."/>
            <person name="Stephan W."/>
            <person name="Strausberg R.L."/>
            <person name="Strempel S."/>
            <person name="Sturgill D."/>
            <person name="Sutton G."/>
            <person name="Sutton G.G."/>
            <person name="Tao W."/>
            <person name="Teichmann S."/>
            <person name="Tobari Y.N."/>
            <person name="Tomimura Y."/>
            <person name="Tsolas J.M."/>
            <person name="Valente V.L."/>
            <person name="Venter E."/>
            <person name="Venter J.C."/>
            <person name="Vicario S."/>
            <person name="Vieira F.G."/>
            <person name="Vilella A.J."/>
            <person name="Villasante A."/>
            <person name="Walenz B."/>
            <person name="Wang J."/>
            <person name="Wasserman M."/>
            <person name="Watts T."/>
            <person name="Wilson D."/>
            <person name="Wilson R.K."/>
            <person name="Wing R.A."/>
            <person name="Wolfner M.F."/>
            <person name="Wong A."/>
            <person name="Wong G.K."/>
            <person name="Wu C.I."/>
            <person name="Wu G."/>
            <person name="Yamamoto D."/>
            <person name="Yang H.P."/>
            <person name="Yang S.P."/>
            <person name="Yorke J.A."/>
            <person name="Yoshida K."/>
            <person name="Zdobnov E."/>
            <person name="Zhang P."/>
            <person name="Zhang Y."/>
            <person name="Zimin A.V."/>
            <person name="Baldwin J."/>
            <person name="Abdouelleil A."/>
            <person name="Abdulkadir J."/>
            <person name="Abebe A."/>
            <person name="Abera B."/>
            <person name="Abreu J."/>
            <person name="Acer S.C."/>
            <person name="Aftuck L."/>
            <person name="Alexander A."/>
            <person name="An P."/>
            <person name="Anderson E."/>
            <person name="Anderson S."/>
            <person name="Arachi H."/>
            <person name="Azer M."/>
            <person name="Bachantsang P."/>
            <person name="Barry A."/>
            <person name="Bayul T."/>
            <person name="Berlin A."/>
            <person name="Bessette D."/>
            <person name="Bloom T."/>
            <person name="Blye J."/>
            <person name="Boguslavskiy L."/>
            <person name="Bonnet C."/>
            <person name="Boukhgalter B."/>
            <person name="Bourzgui I."/>
            <person name="Brown A."/>
            <person name="Cahill P."/>
            <person name="Channer S."/>
            <person name="Cheshatsang Y."/>
            <person name="Chuda L."/>
            <person name="Citroen M."/>
            <person name="Collymore A."/>
            <person name="Cooke P."/>
            <person name="Costello M."/>
            <person name="D'Aco K."/>
            <person name="Daza R."/>
            <person name="De Haan G."/>
            <person name="DeGray S."/>
            <person name="DeMaso C."/>
            <person name="Dhargay N."/>
            <person name="Dooley K."/>
            <person name="Dooley E."/>
            <person name="Doricent M."/>
            <person name="Dorje P."/>
            <person name="Dorjee K."/>
            <person name="Dupes A."/>
            <person name="Elong R."/>
            <person name="Falk J."/>
            <person name="Farina A."/>
            <person name="Faro S."/>
            <person name="Ferguson D."/>
            <person name="Fisher S."/>
            <person name="Foley C.D."/>
            <person name="Franke A."/>
            <person name="Friedrich D."/>
            <person name="Gadbois L."/>
            <person name="Gearin G."/>
            <person name="Gearin C.R."/>
            <person name="Giannoukos G."/>
            <person name="Goode T."/>
            <person name="Graham J."/>
            <person name="Grandbois E."/>
            <person name="Grewal S."/>
            <person name="Gyaltsen K."/>
            <person name="Hafez N."/>
            <person name="Hagos B."/>
            <person name="Hall J."/>
            <person name="Henson C."/>
            <person name="Hollinger A."/>
            <person name="Honan T."/>
            <person name="Huard M.D."/>
            <person name="Hughes L."/>
            <person name="Hurhula B."/>
            <person name="Husby M.E."/>
            <person name="Kamat A."/>
            <person name="Kanga B."/>
            <person name="Kashin S."/>
            <person name="Khazanovich D."/>
            <person name="Kisner P."/>
            <person name="Lance K."/>
            <person name="Lara M."/>
            <person name="Lee W."/>
            <person name="Lennon N."/>
            <person name="Letendre F."/>
            <person name="LeVine R."/>
            <person name="Lipovsky A."/>
            <person name="Liu X."/>
            <person name="Liu J."/>
            <person name="Liu S."/>
            <person name="Lokyitsang T."/>
            <person name="Lokyitsang Y."/>
            <person name="Lubonja R."/>
            <person name="Lui A."/>
            <person name="MacDonald P."/>
            <person name="Magnisalis V."/>
            <person name="Maru K."/>
            <person name="Matthews C."/>
            <person name="McCusker W."/>
            <person name="McDonough S."/>
            <person name="Mehta T."/>
            <person name="Meldrim J."/>
            <person name="Meneus L."/>
            <person name="Mihai O."/>
            <person name="Mihalev A."/>
            <person name="Mihova T."/>
            <person name="Mittelman R."/>
            <person name="Mlenga V."/>
            <person name="Montmayeur A."/>
            <person name="Mulrain L."/>
            <person name="Navidi A."/>
            <person name="Naylor J."/>
            <person name="Negash T."/>
            <person name="Nguyen T."/>
            <person name="Nguyen N."/>
            <person name="Nicol R."/>
            <person name="Norbu C."/>
            <person name="Norbu N."/>
            <person name="Novod N."/>
            <person name="O'Neill B."/>
            <person name="Osman S."/>
            <person name="Markiewicz E."/>
            <person name="Oyono O.L."/>
            <person name="Patti C."/>
            <person name="Phunkhang P."/>
            <person name="Pierre F."/>
            <person name="Priest M."/>
            <person name="Raghuraman S."/>
            <person name="Rege F."/>
            <person name="Reyes R."/>
            <person name="Rise C."/>
            <person name="Rogov P."/>
            <person name="Ross K."/>
            <person name="Ryan E."/>
            <person name="Settipalli S."/>
            <person name="Shea T."/>
            <person name="Sherpa N."/>
            <person name="Shi L."/>
            <person name="Shih D."/>
            <person name="Sparrow T."/>
            <person name="Spaulding J."/>
            <person name="Stalker J."/>
            <person name="Stange-Thomann N."/>
            <person name="Stavropoulos S."/>
            <person name="Stone C."/>
            <person name="Strader C."/>
            <person name="Tesfaye S."/>
            <person name="Thomson T."/>
            <person name="Thoulutsang Y."/>
            <person name="Thoulutsang D."/>
            <person name="Topham K."/>
            <person name="Topping I."/>
            <person name="Tsamla T."/>
            <person name="Vassiliev H."/>
            <person name="Vo A."/>
            <person name="Wangchuk T."/>
            <person name="Wangdi T."/>
            <person name="Weiand M."/>
            <person name="Wilkinson J."/>
            <person name="Wilson A."/>
            <person name="Yadav S."/>
            <person name="Young G."/>
            <person name="Yu Q."/>
            <person name="Zembek L."/>
            <person name="Zhong D."/>
            <person name="Zimmer A."/>
            <person name="Zwirko Z."/>
            <person name="Jaffe D.B."/>
            <person name="Alvarez P."/>
            <person name="Brockman W."/>
            <person name="Butler J."/>
            <person name="Chin C."/>
            <person name="Gnerre S."/>
            <person name="Grabherr M."/>
            <person name="Kleber M."/>
            <person name="Mauceli E."/>
            <person name="MacCallum I."/>
        </authorList>
    </citation>
    <scope>NUCLEOTIDE SEQUENCE [LARGE SCALE GENOMIC DNA]</scope>
    <source>
        <strain evidence="5">Tucson 15287-2541.00</strain>
    </source>
</reference>
<dbReference type="eggNOG" id="ENOG502T7F2">
    <property type="taxonomic scope" value="Eukaryota"/>
</dbReference>
<keyword evidence="5" id="KW-1185">Reference proteome</keyword>
<dbReference type="EMBL" id="CH916366">
    <property type="protein sequence ID" value="EDV96124.1"/>
    <property type="molecule type" value="Genomic_DNA"/>
</dbReference>
<dbReference type="PROSITE" id="PS51155">
    <property type="entry name" value="CHIT_BIND_RR_2"/>
    <property type="match status" value="1"/>
</dbReference>
<dbReference type="GO" id="GO:0062129">
    <property type="term" value="C:chitin-based extracellular matrix"/>
    <property type="evidence" value="ECO:0007669"/>
    <property type="project" value="TreeGrafter"/>
</dbReference>
<dbReference type="OMA" id="NLEYTAD"/>
<dbReference type="PROSITE" id="PS00233">
    <property type="entry name" value="CHIT_BIND_RR_1"/>
    <property type="match status" value="1"/>
</dbReference>
<dbReference type="FunCoup" id="B4J353">
    <property type="interactions" value="2"/>
</dbReference>
<dbReference type="Pfam" id="PF00379">
    <property type="entry name" value="Chitin_bind_4"/>
    <property type="match status" value="1"/>
</dbReference>
<protein>
    <submittedName>
        <fullName evidence="4">GH16083</fullName>
    </submittedName>
</protein>
<dbReference type="PANTHER" id="PTHR10380">
    <property type="entry name" value="CUTICLE PROTEIN"/>
    <property type="match status" value="1"/>
</dbReference>